<dbReference type="InterPro" id="IPR007922">
    <property type="entry name" value="DciA-like"/>
</dbReference>
<dbReference type="PANTHER" id="PTHR36456:SF1">
    <property type="entry name" value="UPF0232 PROTEIN SCO3875"/>
    <property type="match status" value="1"/>
</dbReference>
<dbReference type="EMBL" id="JABZFZ010000013">
    <property type="protein sequence ID" value="MBF0939361.1"/>
    <property type="molecule type" value="Genomic_DNA"/>
</dbReference>
<protein>
    <submittedName>
        <fullName evidence="1">DUF721 domain-containing protein</fullName>
    </submittedName>
</protein>
<dbReference type="Proteomes" id="UP000718630">
    <property type="component" value="Unassembled WGS sequence"/>
</dbReference>
<evidence type="ECO:0000313" key="2">
    <source>
        <dbReference type="Proteomes" id="UP000718630"/>
    </source>
</evidence>
<sequence>MAEGADEEFAARALERAQKVARARGYIRSTMPTWGIDEERPARTADGSSEYAAIEVDGAGAVEGADSSARRARMRAEAYGRAGAAPDAEADPEGDLGALRAALATRPDQWRKNPGMAPMRTQYRRASSLGSVLNRMIRRNQWDTPTRMGSIMAMWPAIVGDDIAAHATIETFEGHKLIVRCSSTAWAKNLHLYLPMIERRIAEEVGAGVVQQVVIRGPVAPSWRKGPLSVKGRGPRDTYG</sequence>
<evidence type="ECO:0000313" key="1">
    <source>
        <dbReference type="EMBL" id="MBF0939361.1"/>
    </source>
</evidence>
<proteinExistence type="predicted"/>
<name>A0A929N0G8_9ACTO</name>
<dbReference type="AlphaFoldDB" id="A0A929N0G8"/>
<reference evidence="1" key="1">
    <citation type="submission" date="2020-04" db="EMBL/GenBank/DDBJ databases">
        <title>Deep metagenomics examines the oral microbiome during advanced dental caries in children, revealing novel taxa and co-occurrences with host molecules.</title>
        <authorList>
            <person name="Baker J.L."/>
            <person name="Morton J.T."/>
            <person name="Dinis M."/>
            <person name="Alvarez R."/>
            <person name="Tran N.C."/>
            <person name="Knight R."/>
            <person name="Edlund A."/>
        </authorList>
    </citation>
    <scope>NUCLEOTIDE SEQUENCE</scope>
    <source>
        <strain evidence="1">JCVI_32_bin.64</strain>
    </source>
</reference>
<accession>A0A929N0G8</accession>
<dbReference type="Pfam" id="PF05258">
    <property type="entry name" value="DciA"/>
    <property type="match status" value="1"/>
</dbReference>
<organism evidence="1 2">
    <name type="scientific">Schaalia georgiae</name>
    <dbReference type="NCBI Taxonomy" id="52768"/>
    <lineage>
        <taxon>Bacteria</taxon>
        <taxon>Bacillati</taxon>
        <taxon>Actinomycetota</taxon>
        <taxon>Actinomycetes</taxon>
        <taxon>Actinomycetales</taxon>
        <taxon>Actinomycetaceae</taxon>
        <taxon>Schaalia</taxon>
    </lineage>
</organism>
<dbReference type="PANTHER" id="PTHR36456">
    <property type="entry name" value="UPF0232 PROTEIN SCO3875"/>
    <property type="match status" value="1"/>
</dbReference>
<gene>
    <name evidence="1" type="ORF">HXK03_00595</name>
</gene>
<comment type="caution">
    <text evidence="1">The sequence shown here is derived from an EMBL/GenBank/DDBJ whole genome shotgun (WGS) entry which is preliminary data.</text>
</comment>